<reference evidence="1 2" key="1">
    <citation type="journal article" date="2021" name="Hortic Res">
        <title>High-quality reference genome and annotation aids understanding of berry development for evergreen blueberry (Vaccinium darrowii).</title>
        <authorList>
            <person name="Yu J."/>
            <person name="Hulse-Kemp A.M."/>
            <person name="Babiker E."/>
            <person name="Staton M."/>
        </authorList>
    </citation>
    <scope>NUCLEOTIDE SEQUENCE [LARGE SCALE GENOMIC DNA]</scope>
    <source>
        <strain evidence="2">cv. NJ 8807/NJ 8810</strain>
        <tissue evidence="1">Young leaf</tissue>
    </source>
</reference>
<sequence length="991" mass="111558">MGLRASQRKIKLGPNYLLAHAGKIKDTPTGLQNNRQQRFAIPAKTPGKYKYGTSTALSHFTVSVFLKALVVVALFSAANHRKTHLNLVLKLSPLFVGVNLEVEAQLLRMTLFSDERPPPNFRPYPANYKCRKVTAIRQFPACWVDHAPRVDARSTGNPEVGEEGNIVPVEHSEPSDMECETTTPKVSNANVEALWQWVKVENDVEVLVKTPDQPKLIGVPETITEAEPVTTLGDHAPQVYARSSGTEVGEEGNPIPVGNSEPSNMEREITKPMMSNANAEALWQWLTVENDIQVLVKTPDQPKLIDVPETLTEAELVTTLGFSKSLSHMHPRVHKYPLPKIRKGVATRRRFPLCFGKRNCTSDSDKVSGNKCSVEQMLVDTQRTDGEQREVRIQDGNGFEKQLKENDLMEMVDEVHSKSPQLIGCETRTKNIGGKNSENEGIQDDSVLLQNLDNTESSVEKSGALGVVPAIPCEDTLFDKESENHFLVGEKPDDLSIVPYVKIQEDVSRSKVREVLNLFQETFIKLANENNAQEKEQRKSSWQLYVEAAMLLKKQQKWVNTEKLVGPVPGIEIGDRFQFRAELVVVGLHRQFQDGIDYMEINGKNIATSIVKSGRYDDDAESSDGLIYSGQGGNPKIVDKPPEDQQLRRGNLALKNSMDDEIPVRVILKTTRWSQTTYTYDGLYKVTECKQERGDWGKLVYKFVLNRLAERPELNEVNVSMPKKSKVLKLPSFAADDISQGKEVKPVRVVNIVDDEKLPPFHYIANVIYPEWYESNHSVPHGCDCINGCLDFEECPCTVRYGGDIPFTSEGFIVRKKPLIYECGPSCKCPPSCQNRVSQNGFQYRLEIFKTEKMGWGVRSPDFIQSGGFICEYAGELLREQEAEERVGNDEYLFDIGKNGGGFTIDAAKFGNVGRFINHSCSPNLYAQNILYDHNDKRMPHIMFFATEDIPPLVELTYDYNYKVDRVRDGNGNIKRKDCYCGSRVCSGRLY</sequence>
<evidence type="ECO:0000313" key="1">
    <source>
        <dbReference type="EMBL" id="KAH7855033.1"/>
    </source>
</evidence>
<protein>
    <submittedName>
        <fullName evidence="1">Uncharacterized protein</fullName>
    </submittedName>
</protein>
<proteinExistence type="predicted"/>
<accession>A0ACB7YNG6</accession>
<dbReference type="Proteomes" id="UP000828048">
    <property type="component" value="Chromosome 11"/>
</dbReference>
<comment type="caution">
    <text evidence="1">The sequence shown here is derived from an EMBL/GenBank/DDBJ whole genome shotgun (WGS) entry which is preliminary data.</text>
</comment>
<gene>
    <name evidence="1" type="ORF">Vadar_020430</name>
</gene>
<dbReference type="EMBL" id="CM037161">
    <property type="protein sequence ID" value="KAH7855033.1"/>
    <property type="molecule type" value="Genomic_DNA"/>
</dbReference>
<organism evidence="1 2">
    <name type="scientific">Vaccinium darrowii</name>
    <dbReference type="NCBI Taxonomy" id="229202"/>
    <lineage>
        <taxon>Eukaryota</taxon>
        <taxon>Viridiplantae</taxon>
        <taxon>Streptophyta</taxon>
        <taxon>Embryophyta</taxon>
        <taxon>Tracheophyta</taxon>
        <taxon>Spermatophyta</taxon>
        <taxon>Magnoliopsida</taxon>
        <taxon>eudicotyledons</taxon>
        <taxon>Gunneridae</taxon>
        <taxon>Pentapetalae</taxon>
        <taxon>asterids</taxon>
        <taxon>Ericales</taxon>
        <taxon>Ericaceae</taxon>
        <taxon>Vaccinioideae</taxon>
        <taxon>Vaccinieae</taxon>
        <taxon>Vaccinium</taxon>
    </lineage>
</organism>
<name>A0ACB7YNG6_9ERIC</name>
<keyword evidence="2" id="KW-1185">Reference proteome</keyword>
<evidence type="ECO:0000313" key="2">
    <source>
        <dbReference type="Proteomes" id="UP000828048"/>
    </source>
</evidence>